<reference evidence="2" key="1">
    <citation type="submission" date="2020-12" db="EMBL/GenBank/DDBJ databases">
        <title>Clostridium thailandense sp. nov., a novel acetogenic bacterium isolated from peat land soil in Thailand.</title>
        <authorList>
            <person name="Chaikitkaew S."/>
            <person name="Birkeland N.K."/>
        </authorList>
    </citation>
    <scope>NUCLEOTIDE SEQUENCE</scope>
    <source>
        <strain evidence="2">PL3</strain>
    </source>
</reference>
<evidence type="ECO:0000313" key="2">
    <source>
        <dbReference type="EMBL" id="MBV7271809.1"/>
    </source>
</evidence>
<gene>
    <name evidence="2" type="ORF">I6U48_02620</name>
</gene>
<dbReference type="EMBL" id="JAEEGC010000009">
    <property type="protein sequence ID" value="MBV7271809.1"/>
    <property type="molecule type" value="Genomic_DNA"/>
</dbReference>
<organism evidence="2 3">
    <name type="scientific">Clostridium thailandense</name>
    <dbReference type="NCBI Taxonomy" id="2794346"/>
    <lineage>
        <taxon>Bacteria</taxon>
        <taxon>Bacillati</taxon>
        <taxon>Bacillota</taxon>
        <taxon>Clostridia</taxon>
        <taxon>Eubacteriales</taxon>
        <taxon>Clostridiaceae</taxon>
        <taxon>Clostridium</taxon>
    </lineage>
</organism>
<sequence>MNFYRVKQFYWSISSKMEVEDEKFINQYLNTDELKLFYELSKSEQKHSVKVAYDVKKTCEEENINSKLLIKAALLHDIGKTFKKLNLIDKSILVMADNMTKGSVRKLSQIKKVNVYYNHGKIGSDILKKYGYEKELLYLIENHHNFKISGNRALEILRECDDRN</sequence>
<proteinExistence type="predicted"/>
<dbReference type="Proteomes" id="UP000694308">
    <property type="component" value="Unassembled WGS sequence"/>
</dbReference>
<dbReference type="InterPro" id="IPR003607">
    <property type="entry name" value="HD/PDEase_dom"/>
</dbReference>
<dbReference type="RefSeq" id="WP_218318848.1">
    <property type="nucleotide sequence ID" value="NZ_JAEEGC010000009.1"/>
</dbReference>
<dbReference type="AlphaFoldDB" id="A0A949TFF4"/>
<dbReference type="InterPro" id="IPR006674">
    <property type="entry name" value="HD_domain"/>
</dbReference>
<comment type="caution">
    <text evidence="2">The sequence shown here is derived from an EMBL/GenBank/DDBJ whole genome shotgun (WGS) entry which is preliminary data.</text>
</comment>
<dbReference type="NCBIfam" id="TIGR00277">
    <property type="entry name" value="HDIG"/>
    <property type="match status" value="1"/>
</dbReference>
<evidence type="ECO:0000313" key="3">
    <source>
        <dbReference type="Proteomes" id="UP000694308"/>
    </source>
</evidence>
<protein>
    <submittedName>
        <fullName evidence="2">HDIG domain-containing protein</fullName>
    </submittedName>
</protein>
<feature type="domain" description="HD" evidence="1">
    <location>
        <begin position="46"/>
        <end position="148"/>
    </location>
</feature>
<dbReference type="Pfam" id="PF01966">
    <property type="entry name" value="HD"/>
    <property type="match status" value="1"/>
</dbReference>
<name>A0A949TFF4_9CLOT</name>
<evidence type="ECO:0000259" key="1">
    <source>
        <dbReference type="Pfam" id="PF01966"/>
    </source>
</evidence>
<dbReference type="InterPro" id="IPR006675">
    <property type="entry name" value="HDIG_dom"/>
</dbReference>
<accession>A0A949TFF4</accession>
<keyword evidence="3" id="KW-1185">Reference proteome</keyword>
<dbReference type="CDD" id="cd00077">
    <property type="entry name" value="HDc"/>
    <property type="match status" value="1"/>
</dbReference>